<reference evidence="2 3" key="1">
    <citation type="submission" date="2024-08" db="EMBL/GenBank/DDBJ databases">
        <title>Two novel Cytobacillus novel species.</title>
        <authorList>
            <person name="Liu G."/>
        </authorList>
    </citation>
    <scope>NUCLEOTIDE SEQUENCE [LARGE SCALE GENOMIC DNA]</scope>
    <source>
        <strain evidence="2 3">FJAT-53684</strain>
    </source>
</reference>
<comment type="caution">
    <text evidence="2">The sequence shown here is derived from an EMBL/GenBank/DDBJ whole genome shotgun (WGS) entry which is preliminary data.</text>
</comment>
<keyword evidence="3" id="KW-1185">Reference proteome</keyword>
<sequence length="224" mass="24249">MNNQEKQLFGSWIQAVGTVMNAVGSTPSDKINEEQQDDLNLWGNVLQAVGNALIADGTEMISLNKLGNEVQAIGNTTVVGGILLDFQEKTKKSLIIKGNLLQAVGGGMAIADTLEEEPSLEKALNVIGDLLQVIGNSLQVIAGINELQRDTEKDDGEDKQESDNESKQESMEQINYFRKNSSEKKQEDKEGDPLDITGSWIQAVGSVISAIVQTRSSQDESNLS</sequence>
<evidence type="ECO:0000256" key="1">
    <source>
        <dbReference type="SAM" id="MobiDB-lite"/>
    </source>
</evidence>
<organism evidence="2 3">
    <name type="scientific">Cytobacillus mangrovibacter</name>
    <dbReference type="NCBI Taxonomy" id="3299024"/>
    <lineage>
        <taxon>Bacteria</taxon>
        <taxon>Bacillati</taxon>
        <taxon>Bacillota</taxon>
        <taxon>Bacilli</taxon>
        <taxon>Bacillales</taxon>
        <taxon>Bacillaceae</taxon>
        <taxon>Cytobacillus</taxon>
    </lineage>
</organism>
<dbReference type="EMBL" id="JBIACJ010000013">
    <property type="protein sequence ID" value="MFE8698362.1"/>
    <property type="molecule type" value="Genomic_DNA"/>
</dbReference>
<evidence type="ECO:0000313" key="3">
    <source>
        <dbReference type="Proteomes" id="UP001601058"/>
    </source>
</evidence>
<dbReference type="RefSeq" id="WP_389222674.1">
    <property type="nucleotide sequence ID" value="NZ_JBIACJ010000013.1"/>
</dbReference>
<accession>A0ABW6K454</accession>
<feature type="compositionally biased region" description="Basic and acidic residues" evidence="1">
    <location>
        <begin position="159"/>
        <end position="170"/>
    </location>
</feature>
<dbReference type="Proteomes" id="UP001601058">
    <property type="component" value="Unassembled WGS sequence"/>
</dbReference>
<proteinExistence type="predicted"/>
<evidence type="ECO:0000313" key="2">
    <source>
        <dbReference type="EMBL" id="MFE8698362.1"/>
    </source>
</evidence>
<feature type="region of interest" description="Disordered" evidence="1">
    <location>
        <begin position="149"/>
        <end position="196"/>
    </location>
</feature>
<protein>
    <submittedName>
        <fullName evidence="2">DUF6944 family repetitive protein</fullName>
    </submittedName>
</protein>
<gene>
    <name evidence="2" type="ORF">ACFYKT_18735</name>
</gene>
<dbReference type="InterPro" id="IPR054224">
    <property type="entry name" value="DUF6944"/>
</dbReference>
<dbReference type="Pfam" id="PF22116">
    <property type="entry name" value="DUF6944"/>
    <property type="match status" value="1"/>
</dbReference>
<feature type="compositionally biased region" description="Basic and acidic residues" evidence="1">
    <location>
        <begin position="180"/>
        <end position="192"/>
    </location>
</feature>
<name>A0ABW6K454_9BACI</name>